<dbReference type="PROSITE" id="PS51968">
    <property type="entry name" value="GRH_CP2_DB"/>
    <property type="match status" value="1"/>
</dbReference>
<dbReference type="GO" id="GO:0005634">
    <property type="term" value="C:nucleus"/>
    <property type="evidence" value="ECO:0007669"/>
    <property type="project" value="UniProtKB-SubCell"/>
</dbReference>
<dbReference type="GO" id="GO:0001228">
    <property type="term" value="F:DNA-binding transcription activator activity, RNA polymerase II-specific"/>
    <property type="evidence" value="ECO:0007669"/>
    <property type="project" value="TreeGrafter"/>
</dbReference>
<keyword evidence="5 6" id="KW-0539">Nucleus</keyword>
<gene>
    <name evidence="9" type="ORF">HUG17_3741</name>
</gene>
<dbReference type="PANTHER" id="PTHR11037">
    <property type="entry name" value="TRANSCRIPTION FACTOR CP2"/>
    <property type="match status" value="1"/>
</dbReference>
<evidence type="ECO:0000256" key="5">
    <source>
        <dbReference type="ARBA" id="ARBA00023242"/>
    </source>
</evidence>
<feature type="compositionally biased region" description="Polar residues" evidence="7">
    <location>
        <begin position="282"/>
        <end position="301"/>
    </location>
</feature>
<keyword evidence="3 6" id="KW-0238">DNA-binding</keyword>
<dbReference type="InterPro" id="IPR040167">
    <property type="entry name" value="TF_CP2-like"/>
</dbReference>
<dbReference type="InterPro" id="IPR057520">
    <property type="entry name" value="GRHL1/CP2_C"/>
</dbReference>
<name>A0A9D4NWJ2_DERFA</name>
<feature type="compositionally biased region" description="Low complexity" evidence="7">
    <location>
        <begin position="219"/>
        <end position="241"/>
    </location>
</feature>
<comment type="caution">
    <text evidence="9">The sequence shown here is derived from an EMBL/GenBank/DDBJ whole genome shotgun (WGS) entry which is preliminary data.</text>
</comment>
<dbReference type="InterPro" id="IPR007604">
    <property type="entry name" value="CP2"/>
</dbReference>
<reference evidence="9" key="1">
    <citation type="submission" date="2020-06" db="EMBL/GenBank/DDBJ databases">
        <authorList>
            <person name="Ji K."/>
            <person name="Li J."/>
        </authorList>
    </citation>
    <scope>NUCLEOTIDE SEQUENCE</scope>
    <source>
        <strain evidence="9">JKM2019</strain>
        <tissue evidence="9">Whole body</tissue>
    </source>
</reference>
<evidence type="ECO:0000313" key="9">
    <source>
        <dbReference type="EMBL" id="KAH7639708.1"/>
    </source>
</evidence>
<proteinExistence type="predicted"/>
<keyword evidence="2" id="KW-0805">Transcription regulation</keyword>
<accession>A0A9D4NWJ2</accession>
<feature type="region of interest" description="Disordered" evidence="7">
    <location>
        <begin position="185"/>
        <end position="241"/>
    </location>
</feature>
<feature type="compositionally biased region" description="Low complexity" evidence="7">
    <location>
        <begin position="185"/>
        <end position="210"/>
    </location>
</feature>
<feature type="compositionally biased region" description="Basic residues" evidence="7">
    <location>
        <begin position="46"/>
        <end position="73"/>
    </location>
</feature>
<comment type="subcellular location">
    <subcellularLocation>
        <location evidence="1 6">Nucleus</location>
    </subcellularLocation>
</comment>
<protein>
    <submittedName>
        <fullName evidence="9">Protein grainyhead-like</fullName>
    </submittedName>
</protein>
<evidence type="ECO:0000259" key="8">
    <source>
        <dbReference type="PROSITE" id="PS51968"/>
    </source>
</evidence>
<reference evidence="9" key="2">
    <citation type="journal article" date="2021" name="World Allergy Organ. J.">
        <title>Chromosome-level assembly of Dermatophagoides farinae genome and transcriptome reveals two novel allergens Der f 37 and Der f 39.</title>
        <authorList>
            <person name="Chen J."/>
            <person name="Cai Z."/>
            <person name="Fan D."/>
            <person name="Hu J."/>
            <person name="Hou Y."/>
            <person name="He Y."/>
            <person name="Zhang Z."/>
            <person name="Zhao Z."/>
            <person name="Gao P."/>
            <person name="Hu W."/>
            <person name="Sun J."/>
            <person name="Li J."/>
            <person name="Ji K."/>
        </authorList>
    </citation>
    <scope>NUCLEOTIDE SEQUENCE</scope>
    <source>
        <strain evidence="9">JKM2019</strain>
    </source>
</reference>
<dbReference type="PANTHER" id="PTHR11037:SF20">
    <property type="entry name" value="PROTEIN GRAINYHEAD"/>
    <property type="match status" value="1"/>
</dbReference>
<evidence type="ECO:0000256" key="4">
    <source>
        <dbReference type="ARBA" id="ARBA00023163"/>
    </source>
</evidence>
<dbReference type="AlphaFoldDB" id="A0A9D4NWJ2"/>
<evidence type="ECO:0000256" key="2">
    <source>
        <dbReference type="ARBA" id="ARBA00023015"/>
    </source>
</evidence>
<feature type="region of interest" description="Disordered" evidence="7">
    <location>
        <begin position="282"/>
        <end position="303"/>
    </location>
</feature>
<evidence type="ECO:0000256" key="3">
    <source>
        <dbReference type="ARBA" id="ARBA00023125"/>
    </source>
</evidence>
<dbReference type="EMBL" id="SDOV01000007">
    <property type="protein sequence ID" value="KAH7639708.1"/>
    <property type="molecule type" value="Genomic_DNA"/>
</dbReference>
<feature type="region of interest" description="Disordered" evidence="7">
    <location>
        <begin position="33"/>
        <end position="83"/>
    </location>
</feature>
<dbReference type="Proteomes" id="UP000828236">
    <property type="component" value="Unassembled WGS sequence"/>
</dbReference>
<evidence type="ECO:0000256" key="7">
    <source>
        <dbReference type="SAM" id="MobiDB-lite"/>
    </source>
</evidence>
<dbReference type="Pfam" id="PF25416">
    <property type="entry name" value="GRHL1_C"/>
    <property type="match status" value="1"/>
</dbReference>
<keyword evidence="4" id="KW-0804">Transcription</keyword>
<dbReference type="Pfam" id="PF04516">
    <property type="entry name" value="CP2"/>
    <property type="match status" value="1"/>
</dbReference>
<dbReference type="GO" id="GO:0000978">
    <property type="term" value="F:RNA polymerase II cis-regulatory region sequence-specific DNA binding"/>
    <property type="evidence" value="ECO:0007669"/>
    <property type="project" value="TreeGrafter"/>
</dbReference>
<feature type="domain" description="Grh/CP2 DB" evidence="8">
    <location>
        <begin position="796"/>
        <end position="1029"/>
    </location>
</feature>
<evidence type="ECO:0000256" key="6">
    <source>
        <dbReference type="PROSITE-ProRule" id="PRU01313"/>
    </source>
</evidence>
<organism evidence="9">
    <name type="scientific">Dermatophagoides farinae</name>
    <name type="common">American house dust mite</name>
    <dbReference type="NCBI Taxonomy" id="6954"/>
    <lineage>
        <taxon>Eukaryota</taxon>
        <taxon>Metazoa</taxon>
        <taxon>Ecdysozoa</taxon>
        <taxon>Arthropoda</taxon>
        <taxon>Chelicerata</taxon>
        <taxon>Arachnida</taxon>
        <taxon>Acari</taxon>
        <taxon>Acariformes</taxon>
        <taxon>Sarcoptiformes</taxon>
        <taxon>Astigmata</taxon>
        <taxon>Psoroptidia</taxon>
        <taxon>Analgoidea</taxon>
        <taxon>Pyroglyphidae</taxon>
        <taxon>Dermatophagoidinae</taxon>
        <taxon>Dermatophagoides</taxon>
    </lineage>
</organism>
<evidence type="ECO:0000256" key="1">
    <source>
        <dbReference type="ARBA" id="ARBA00004123"/>
    </source>
</evidence>
<sequence length="1200" mass="129548">MPDAAKSIATSTGSVVTTMLNINGSSADIVQHLGGHHSHNNNNNNNHHHHHHHLYHNNNHHHMNNNNNNHHHQTNGSSTTSITSTTTPVSAITVPASATVQSLYDFYKIPVVVDGIGGVGGGGGGVGKTAGITLITSDGKNITDAAALQEMVWSAVPVSAVSTTDGVLQNATIVTTSGSLAATSAVTSSSSSSSSPSSTSTITTTTNNNQHNDDDHRQQQQQQELSSLNGHNNNNNIQSPQSSPLIVKLEQAKNHLIVTAAGNSLSSDNSGLVVNQNGTVTIAGSGGQQQESQPTTTNNNGQSQTIIVTTTPSQQQSQQQLQNGQQRTTASVLHGTELVHIKTEPTSTTGTILQQTNDNSVVHIKPESTTASTATTTVLQHVNEVVHIKNEPLDTLPPLSSPGQMVDVISANNVDHSRELEPSPPATVISLAPAQPYPPNNNNNNNNNATPTQLTFATSAYDLSGNGQYALQVNANTALAPQYAVTPTATAAARTTNGGTVYLTTDYITYREYYPTNANGIQPQQQPQQIIVTTNPAATAMTAGTATNTGDQQYHTVRQQLVTQQIPQVTIAGNNNYQTTANMVGETETSFLDRYLRQQQQQPVTTQATTTTSMVSNNNNGVGVTQQQPGTIAIQSLQPTTATTSTTNGVVNGYKSNTTAIHSCLTVDLPSPDSGIGDTTTATPRQETTTTTIPQIFEYTGLTAAQQTPTLLPVVTAAAATDLTSVAVVATPTVSSSSSAPSSVTSPTSIGSVANVTTPTAAGTPAAVTKSASRRSWHEYGRNSDIDKIQIPKLFSDIGFKYFLESPISTSQRREDDRVTYINKGQFYGITMEYINDPDKPLKNGTVKSIVMLVFREEKTQDEEVKAWQFWHSRQHSVKQRILDADTKNSSGIVGPIEEVAHNAIAFYWNPLEGQAKVNIAVQCLSTDFSNQKGVKGLPLHLQVDTFDDIREGSTPVHRGYCQIKVFCDKGAERKTRDEERRAAKRKMNATGNIVSDGRKKIEEMYHPTCDRSEFYSMSDLMKPPVLFTPSEDIDKVITTGDINFYGHTSTDIGYDTDSGALPSISTNIPLTTLHPCERTDQSLVCDMPIACPPKKIKLERYPSLNDRVLLYAKQENEEVFHPLHLVPPTLVGLAWAIENKYKLEAKNIRNIYKRCKKGITVQMDDDMVKHYSHEDTVLLEVHQIDAETHDITLVEYDTC</sequence>